<dbReference type="InterPro" id="IPR032789">
    <property type="entry name" value="T2SS-T3SS_pil_N"/>
</dbReference>
<feature type="domain" description="Type II/III secretion system secretin-like" evidence="2">
    <location>
        <begin position="231"/>
        <end position="391"/>
    </location>
</feature>
<evidence type="ECO:0000256" key="1">
    <source>
        <dbReference type="RuleBase" id="RU004003"/>
    </source>
</evidence>
<name>A0ABT3R960_9HYPH</name>
<comment type="similarity">
    <text evidence="1">Belongs to the bacterial secretin family.</text>
</comment>
<reference evidence="4 5" key="1">
    <citation type="journal article" date="2016" name="Int. J. Syst. Evol. Microbiol.">
        <title>Labrenzia salina sp. nov., isolated from the rhizosphere of the halophyte Arthrocnemum macrostachyum.</title>
        <authorList>
            <person name="Camacho M."/>
            <person name="Redondo-Gomez S."/>
            <person name="Rodriguez-Llorente I."/>
            <person name="Rohde M."/>
            <person name="Sproer C."/>
            <person name="Schumann P."/>
            <person name="Klenk H.P."/>
            <person name="Montero-Calasanz M.D.C."/>
        </authorList>
    </citation>
    <scope>NUCLEOTIDE SEQUENCE [LARGE SCALE GENOMIC DNA]</scope>
    <source>
        <strain evidence="4 5">DSM 29163</strain>
    </source>
</reference>
<feature type="domain" description="Pilus formation protein N-terminal" evidence="3">
    <location>
        <begin position="11"/>
        <end position="77"/>
    </location>
</feature>
<comment type="caution">
    <text evidence="4">The sequence shown here is derived from an EMBL/GenBank/DDBJ whole genome shotgun (WGS) entry which is preliminary data.</text>
</comment>
<dbReference type="RefSeq" id="WP_265966738.1">
    <property type="nucleotide sequence ID" value="NZ_JBHMEB010000013.1"/>
</dbReference>
<evidence type="ECO:0000313" key="4">
    <source>
        <dbReference type="EMBL" id="MCX2725650.1"/>
    </source>
</evidence>
<dbReference type="Pfam" id="PF13629">
    <property type="entry name" value="T2SS-T3SS_pil_N"/>
    <property type="match status" value="1"/>
</dbReference>
<dbReference type="EMBL" id="JAPEVI010000003">
    <property type="protein sequence ID" value="MCX2725650.1"/>
    <property type="molecule type" value="Genomic_DNA"/>
</dbReference>
<evidence type="ECO:0000259" key="2">
    <source>
        <dbReference type="Pfam" id="PF00263"/>
    </source>
</evidence>
<proteinExistence type="inferred from homology"/>
<protein>
    <submittedName>
        <fullName evidence="4">Type II and III secretion system protein family protein</fullName>
    </submittedName>
</protein>
<dbReference type="PANTHER" id="PTHR30332:SF17">
    <property type="entry name" value="TYPE IV PILIATION SYSTEM PROTEIN DR_0774-RELATED"/>
    <property type="match status" value="1"/>
</dbReference>
<dbReference type="InterPro" id="IPR004846">
    <property type="entry name" value="T2SS/T3SS_dom"/>
</dbReference>
<organism evidence="4 5">
    <name type="scientific">Roseibium salinum</name>
    <dbReference type="NCBI Taxonomy" id="1604349"/>
    <lineage>
        <taxon>Bacteria</taxon>
        <taxon>Pseudomonadati</taxon>
        <taxon>Pseudomonadota</taxon>
        <taxon>Alphaproteobacteria</taxon>
        <taxon>Hyphomicrobiales</taxon>
        <taxon>Stappiaceae</taxon>
        <taxon>Roseibium</taxon>
    </lineage>
</organism>
<gene>
    <name evidence="4" type="ORF">ON753_25380</name>
</gene>
<dbReference type="Proteomes" id="UP001300261">
    <property type="component" value="Unassembled WGS sequence"/>
</dbReference>
<evidence type="ECO:0000313" key="5">
    <source>
        <dbReference type="Proteomes" id="UP001300261"/>
    </source>
</evidence>
<sequence>MSISSASVSNVEVRLGSTLTVRTNRAFSDLVVGNPNVADIVPLTEQSLYIQGKALGITNISIYNDDKALIGIIEVKVQLDFSEVGAAVRAAAPGAAISVSNVGNKIQLSGSVLDAVQLTRVLEVAQQFSESPVINALAVRAPQQVALEVRVLEASRQIGRDLGINWFGRGNNAIGAIGRRGGVGVDEDTGLLETLLGAGGSPTQQGALPFGTLVAQVLSISGFNIDILIDALEGKGLVRRLAQPNLTTISGEAARFHVGGEVPIQTAISNAGGVATSTDYRPFGVRLEFVPTVLDGARINLRVLTEVSDIDTSIDVNGNPGFSSRRAEAVVELRDGQSFGLAGLLETVNARDVQQLPWLGQVPVLGALFRSTSFQKRETDLVIVVTPRLVRPADPSEKLVTPLDQARSSDDFELFALGMLEVDKDMTRKIKNGDGIVGPYGHMIDLQFEDGYVYSKK</sequence>
<dbReference type="InterPro" id="IPR050810">
    <property type="entry name" value="Bact_Secretion_Sys_Channel"/>
</dbReference>
<dbReference type="Pfam" id="PF00263">
    <property type="entry name" value="Secretin"/>
    <property type="match status" value="1"/>
</dbReference>
<dbReference type="PRINTS" id="PR00811">
    <property type="entry name" value="BCTERIALGSPD"/>
</dbReference>
<evidence type="ECO:0000259" key="3">
    <source>
        <dbReference type="Pfam" id="PF13629"/>
    </source>
</evidence>
<dbReference type="InterPro" id="IPR001775">
    <property type="entry name" value="GspD/PilQ"/>
</dbReference>
<keyword evidence="5" id="KW-1185">Reference proteome</keyword>
<accession>A0ABT3R960</accession>
<dbReference type="PANTHER" id="PTHR30332">
    <property type="entry name" value="PROBABLE GENERAL SECRETION PATHWAY PROTEIN D"/>
    <property type="match status" value="1"/>
</dbReference>